<accession>A0ABT5TXE3</accession>
<keyword evidence="1" id="KW-1133">Transmembrane helix</keyword>
<keyword evidence="1" id="KW-0812">Transmembrane</keyword>
<sequence>MRARGNRWGPAAVLVAVALGPVALALTTGLAAVHRCVPVSAGWTDLSLRLALVRPDAGCPEGTLALGGRPEQVLTVAVGVTTPALLLHVLPLLGAAGFAGVVRAVAANLARRLLPALPGTGARLPAAYRPVVQRSPLRNRGMHLRQVKLCRGPPLPA</sequence>
<dbReference type="Proteomes" id="UP001165561">
    <property type="component" value="Unassembled WGS sequence"/>
</dbReference>
<feature type="transmembrane region" description="Helical" evidence="1">
    <location>
        <begin position="85"/>
        <end position="106"/>
    </location>
</feature>
<proteinExistence type="predicted"/>
<keyword evidence="1" id="KW-0472">Membrane</keyword>
<comment type="caution">
    <text evidence="2">The sequence shown here is derived from an EMBL/GenBank/DDBJ whole genome shotgun (WGS) entry which is preliminary data.</text>
</comment>
<evidence type="ECO:0000256" key="1">
    <source>
        <dbReference type="SAM" id="Phobius"/>
    </source>
</evidence>
<keyword evidence="3" id="KW-1185">Reference proteome</keyword>
<protein>
    <recommendedName>
        <fullName evidence="4">Integral membrane protein</fullName>
    </recommendedName>
</protein>
<evidence type="ECO:0000313" key="2">
    <source>
        <dbReference type="EMBL" id="MDD9206737.1"/>
    </source>
</evidence>
<dbReference type="EMBL" id="JARACI010000963">
    <property type="protein sequence ID" value="MDD9206737.1"/>
    <property type="molecule type" value="Genomic_DNA"/>
</dbReference>
<gene>
    <name evidence="2" type="ORF">PU560_09700</name>
</gene>
<name>A0ABT5TXE3_9MICO</name>
<organism evidence="2 3">
    <name type="scientific">Georgenia halotolerans</name>
    <dbReference type="NCBI Taxonomy" id="3028317"/>
    <lineage>
        <taxon>Bacteria</taxon>
        <taxon>Bacillati</taxon>
        <taxon>Actinomycetota</taxon>
        <taxon>Actinomycetes</taxon>
        <taxon>Micrococcales</taxon>
        <taxon>Bogoriellaceae</taxon>
        <taxon>Georgenia</taxon>
    </lineage>
</organism>
<reference evidence="2" key="1">
    <citation type="submission" date="2023-02" db="EMBL/GenBank/DDBJ databases">
        <title>Georgenia sp.10Sc9-8, isolated from a soil sample collected from the Taklamakan desert.</title>
        <authorList>
            <person name="Liu S."/>
        </authorList>
    </citation>
    <scope>NUCLEOTIDE SEQUENCE</scope>
    <source>
        <strain evidence="2">10Sc9-8</strain>
    </source>
</reference>
<evidence type="ECO:0008006" key="4">
    <source>
        <dbReference type="Google" id="ProtNLM"/>
    </source>
</evidence>
<evidence type="ECO:0000313" key="3">
    <source>
        <dbReference type="Proteomes" id="UP001165561"/>
    </source>
</evidence>